<keyword evidence="1" id="KW-0175">Coiled coil</keyword>
<dbReference type="AlphaFoldDB" id="A0A7S4G0D8"/>
<feature type="region of interest" description="Disordered" evidence="2">
    <location>
        <begin position="142"/>
        <end position="162"/>
    </location>
</feature>
<gene>
    <name evidence="3" type="ORF">EGYM00163_LOCUS32370</name>
</gene>
<evidence type="ECO:0000256" key="1">
    <source>
        <dbReference type="SAM" id="Coils"/>
    </source>
</evidence>
<proteinExistence type="predicted"/>
<reference evidence="3" key="1">
    <citation type="submission" date="2021-01" db="EMBL/GenBank/DDBJ databases">
        <authorList>
            <person name="Corre E."/>
            <person name="Pelletier E."/>
            <person name="Niang G."/>
            <person name="Scheremetjew M."/>
            <person name="Finn R."/>
            <person name="Kale V."/>
            <person name="Holt S."/>
            <person name="Cochrane G."/>
            <person name="Meng A."/>
            <person name="Brown T."/>
            <person name="Cohen L."/>
        </authorList>
    </citation>
    <scope>NUCLEOTIDE SEQUENCE</scope>
    <source>
        <strain evidence="3">CCMP1594</strain>
    </source>
</reference>
<evidence type="ECO:0000313" key="3">
    <source>
        <dbReference type="EMBL" id="CAE0821198.1"/>
    </source>
</evidence>
<feature type="compositionally biased region" description="Acidic residues" evidence="2">
    <location>
        <begin position="148"/>
        <end position="162"/>
    </location>
</feature>
<feature type="coiled-coil region" evidence="1">
    <location>
        <begin position="88"/>
        <end position="115"/>
    </location>
</feature>
<name>A0A7S4G0D8_9EUGL</name>
<dbReference type="EMBL" id="HBJA01093223">
    <property type="protein sequence ID" value="CAE0821198.1"/>
    <property type="molecule type" value="Transcribed_RNA"/>
</dbReference>
<protein>
    <submittedName>
        <fullName evidence="3">Uncharacterized protein</fullName>
    </submittedName>
</protein>
<accession>A0A7S4G0D8</accession>
<organism evidence="3">
    <name type="scientific">Eutreptiella gymnastica</name>
    <dbReference type="NCBI Taxonomy" id="73025"/>
    <lineage>
        <taxon>Eukaryota</taxon>
        <taxon>Discoba</taxon>
        <taxon>Euglenozoa</taxon>
        <taxon>Euglenida</taxon>
        <taxon>Spirocuta</taxon>
        <taxon>Euglenophyceae</taxon>
        <taxon>Eutreptiales</taxon>
        <taxon>Eutreptiaceae</taxon>
        <taxon>Eutreptiella</taxon>
    </lineage>
</organism>
<evidence type="ECO:0000256" key="2">
    <source>
        <dbReference type="SAM" id="MobiDB-lite"/>
    </source>
</evidence>
<sequence length="260" mass="28522">MDSTGEPVTDIADLEEVDLDAHQGCELDGDDEEANRRSLAAQMEHLAALEHDLNTMMMRAGLDPEELEDLMNEADAQDDDDGDEDIQGQEAAMILDKLRRELRTVEAEMQCTGGESLAAPGEEPVTYGRGTRQAWLPEVTEDCRLSDDDGDGDDGGDDDDDDDEVEFERLLLENLRLREQLAGLQGVLGAAEGWEEDEEDEDEEEVAEADWKFRGGDMGRLAVWVRGCAGAEVVWAEEGAAVAAAEGVWVPRHRAFAGLQ</sequence>